<evidence type="ECO:0000259" key="6">
    <source>
        <dbReference type="PROSITE" id="PS00497"/>
    </source>
</evidence>
<protein>
    <submittedName>
        <fullName evidence="8">Apotyrosinase</fullName>
    </submittedName>
</protein>
<name>A0A0M4MAU7_9ACTN</name>
<dbReference type="PRINTS" id="PR00092">
    <property type="entry name" value="TYROSINASE"/>
</dbReference>
<evidence type="ECO:0000256" key="1">
    <source>
        <dbReference type="ARBA" id="ARBA00001973"/>
    </source>
</evidence>
<reference evidence="8" key="1">
    <citation type="submission" date="2015-03" db="EMBL/GenBank/DDBJ databases">
        <title>Partial purification and characterisation of two actinomycete tyrosinases and their application in cross-linking reactions.</title>
        <authorList>
            <person name="Le Roes-Hill M."/>
            <person name="Palmer Z."/>
            <person name="Rohland J."/>
            <person name="Kirby B.M."/>
            <person name="Burton S.G."/>
        </authorList>
    </citation>
    <scope>NUCLEOTIDE SEQUENCE</scope>
    <source>
        <strain evidence="8">SPR</strain>
    </source>
</reference>
<dbReference type="InterPro" id="IPR002227">
    <property type="entry name" value="Tyrosinase_Cu-bd"/>
</dbReference>
<evidence type="ECO:0000256" key="4">
    <source>
        <dbReference type="ARBA" id="ARBA00023002"/>
    </source>
</evidence>
<dbReference type="PROSITE" id="PS00498">
    <property type="entry name" value="TYROSINASE_2"/>
    <property type="match status" value="1"/>
</dbReference>
<dbReference type="EMBL" id="KR030067">
    <property type="protein sequence ID" value="ALE18185.1"/>
    <property type="molecule type" value="Genomic_DNA"/>
</dbReference>
<dbReference type="PROSITE" id="PS00497">
    <property type="entry name" value="TYROSINASE_1"/>
    <property type="match status" value="1"/>
</dbReference>
<dbReference type="InterPro" id="IPR050316">
    <property type="entry name" value="Tyrosinase/Hemocyanin"/>
</dbReference>
<keyword evidence="5" id="KW-0186">Copper</keyword>
<dbReference type="AlphaFoldDB" id="A0A0M4MAU7"/>
<evidence type="ECO:0000256" key="2">
    <source>
        <dbReference type="ARBA" id="ARBA00009928"/>
    </source>
</evidence>
<gene>
    <name evidence="8" type="primary">melC2</name>
</gene>
<dbReference type="Pfam" id="PF00264">
    <property type="entry name" value="Tyrosinase"/>
    <property type="match status" value="1"/>
</dbReference>
<keyword evidence="4" id="KW-0560">Oxidoreductase</keyword>
<comment type="similarity">
    <text evidence="2">Belongs to the tyrosinase family.</text>
</comment>
<dbReference type="InterPro" id="IPR008922">
    <property type="entry name" value="Di-copper_centre_dom_sf"/>
</dbReference>
<dbReference type="PANTHER" id="PTHR11474">
    <property type="entry name" value="TYROSINASE FAMILY MEMBER"/>
    <property type="match status" value="1"/>
</dbReference>
<keyword evidence="3" id="KW-0479">Metal-binding</keyword>
<feature type="domain" description="Tyrosinase copper-binding" evidence="7">
    <location>
        <begin position="222"/>
        <end position="233"/>
    </location>
</feature>
<evidence type="ECO:0000313" key="8">
    <source>
        <dbReference type="EMBL" id="ALE18185.1"/>
    </source>
</evidence>
<dbReference type="GO" id="GO:0046872">
    <property type="term" value="F:metal ion binding"/>
    <property type="evidence" value="ECO:0007669"/>
    <property type="project" value="UniProtKB-KW"/>
</dbReference>
<dbReference type="GO" id="GO:0016491">
    <property type="term" value="F:oxidoreductase activity"/>
    <property type="evidence" value="ECO:0007669"/>
    <property type="project" value="UniProtKB-KW"/>
</dbReference>
<dbReference type="Gene3D" id="1.10.1280.10">
    <property type="entry name" value="Di-copper center containing domain from catechol oxidase"/>
    <property type="match status" value="1"/>
</dbReference>
<organism evidence="8">
    <name type="scientific">Streptomyces polyantibioticus SPR</name>
    <dbReference type="NCBI Taxonomy" id="1144882"/>
    <lineage>
        <taxon>Bacteria</taxon>
        <taxon>Bacillati</taxon>
        <taxon>Actinomycetota</taxon>
        <taxon>Actinomycetes</taxon>
        <taxon>Kitasatosporales</taxon>
        <taxon>Streptomycetaceae</taxon>
        <taxon>Streptomyces</taxon>
    </lineage>
</organism>
<feature type="domain" description="Tyrosinase copper-binding" evidence="6">
    <location>
        <begin position="55"/>
        <end position="72"/>
    </location>
</feature>
<dbReference type="SUPFAM" id="SSF48056">
    <property type="entry name" value="Di-copper centre-containing domain"/>
    <property type="match status" value="1"/>
</dbReference>
<evidence type="ECO:0000256" key="3">
    <source>
        <dbReference type="ARBA" id="ARBA00022723"/>
    </source>
</evidence>
<comment type="cofactor">
    <cofactor evidence="1">
        <name>Cu(2+)</name>
        <dbReference type="ChEBI" id="CHEBI:29036"/>
    </cofactor>
</comment>
<proteinExistence type="inferred from homology"/>
<evidence type="ECO:0000259" key="7">
    <source>
        <dbReference type="PROSITE" id="PS00498"/>
    </source>
</evidence>
<dbReference type="PANTHER" id="PTHR11474:SF126">
    <property type="entry name" value="TYROSINASE-LIKE PROTEIN TYR-1-RELATED"/>
    <property type="match status" value="1"/>
</dbReference>
<accession>A0A0M4MAU7</accession>
<evidence type="ECO:0000256" key="5">
    <source>
        <dbReference type="ARBA" id="ARBA00023008"/>
    </source>
</evidence>
<sequence>MVYIRKNQKNLTKAEKRAFVNAVLELKRRGKYDRFVRTHIEYFVGDGDEGLRVAHMAPSFLPWHRRFLLDFERELRAVNPRVTVPYWDWTRDNSPSSPLWAEDFMGGTGRAEDLQVTTGPFAHRHGKWKIEAGVTEDPFLTRDLGNRLGRGDQVDLPPREDLNEALADSVYDVEPWNSLSPTGFRNKMEGWTDGSRTDTLRTHNRVHRWIGGTMIGGGAVNDPVFWLHHAFVDLIWSRWQTRHPKSGYRPARPPGSGDPQYRRVAALNERMPPWNTTPAALLDHRKIYKYAD</sequence>